<protein>
    <submittedName>
        <fullName evidence="2">Putative lipid carrier protein YhbT</fullName>
    </submittedName>
</protein>
<evidence type="ECO:0000313" key="3">
    <source>
        <dbReference type="Proteomes" id="UP000543030"/>
    </source>
</evidence>
<name>A0A840RH36_9NEIS</name>
<comment type="caution">
    <text evidence="2">The sequence shown here is derived from an EMBL/GenBank/DDBJ whole genome shotgun (WGS) entry which is preliminary data.</text>
</comment>
<dbReference type="AlphaFoldDB" id="A0A840RH36"/>
<gene>
    <name evidence="2" type="ORF">HNQ50_003118</name>
</gene>
<feature type="domain" description="SCP2" evidence="1">
    <location>
        <begin position="30"/>
        <end position="124"/>
    </location>
</feature>
<dbReference type="Gene3D" id="3.30.1050.10">
    <property type="entry name" value="SCP2 sterol-binding domain"/>
    <property type="match status" value="1"/>
</dbReference>
<reference evidence="2 3" key="1">
    <citation type="submission" date="2020-08" db="EMBL/GenBank/DDBJ databases">
        <title>Genomic Encyclopedia of Type Strains, Phase IV (KMG-IV): sequencing the most valuable type-strain genomes for metagenomic binning, comparative biology and taxonomic classification.</title>
        <authorList>
            <person name="Goeker M."/>
        </authorList>
    </citation>
    <scope>NUCLEOTIDE SEQUENCE [LARGE SCALE GENOMIC DNA]</scope>
    <source>
        <strain evidence="2 3">DSM 18233</strain>
    </source>
</reference>
<proteinExistence type="predicted"/>
<sequence>MIRFFSTLPAKTLPRLPEAPPARIAAFVLNRLAPRLWQDEDFAWLAGRAIRIALVEPAIGITLGHDGRHFVPMQQAADVTLRAGWQDFLAMIRQEADPDTLFFQRRLQIDGDTELGLHLKNWLDATDWDALRSVLPGPAAHWLSPRA</sequence>
<dbReference type="InterPro" id="IPR036527">
    <property type="entry name" value="SCP2_sterol-bd_dom_sf"/>
</dbReference>
<organism evidence="2 3">
    <name type="scientific">Silvimonas terrae</name>
    <dbReference type="NCBI Taxonomy" id="300266"/>
    <lineage>
        <taxon>Bacteria</taxon>
        <taxon>Pseudomonadati</taxon>
        <taxon>Pseudomonadota</taxon>
        <taxon>Betaproteobacteria</taxon>
        <taxon>Neisseriales</taxon>
        <taxon>Chitinibacteraceae</taxon>
        <taxon>Silvimonas</taxon>
    </lineage>
</organism>
<dbReference type="Pfam" id="PF02036">
    <property type="entry name" value="SCP2"/>
    <property type="match status" value="1"/>
</dbReference>
<dbReference type="RefSeq" id="WP_184102047.1">
    <property type="nucleotide sequence ID" value="NZ_JACHHN010000006.1"/>
</dbReference>
<dbReference type="EMBL" id="JACHHN010000006">
    <property type="protein sequence ID" value="MBB5192377.1"/>
    <property type="molecule type" value="Genomic_DNA"/>
</dbReference>
<dbReference type="SUPFAM" id="SSF55718">
    <property type="entry name" value="SCP-like"/>
    <property type="match status" value="1"/>
</dbReference>
<dbReference type="InterPro" id="IPR003033">
    <property type="entry name" value="SCP2_sterol-bd_dom"/>
</dbReference>
<evidence type="ECO:0000313" key="2">
    <source>
        <dbReference type="EMBL" id="MBB5192377.1"/>
    </source>
</evidence>
<accession>A0A840RH36</accession>
<evidence type="ECO:0000259" key="1">
    <source>
        <dbReference type="Pfam" id="PF02036"/>
    </source>
</evidence>
<dbReference type="Proteomes" id="UP000543030">
    <property type="component" value="Unassembled WGS sequence"/>
</dbReference>
<keyword evidence="3" id="KW-1185">Reference proteome</keyword>